<dbReference type="GO" id="GO:0016301">
    <property type="term" value="F:kinase activity"/>
    <property type="evidence" value="ECO:0007669"/>
    <property type="project" value="UniProtKB-KW"/>
</dbReference>
<dbReference type="SUPFAM" id="SSF110738">
    <property type="entry name" value="Glycerate kinase I"/>
    <property type="match status" value="2"/>
</dbReference>
<dbReference type="PANTHER" id="PTHR21599:SF0">
    <property type="entry name" value="GLYCERATE KINASE"/>
    <property type="match status" value="1"/>
</dbReference>
<name>A0ABV9YHJ0_9PSEU</name>
<dbReference type="Proteomes" id="UP001595947">
    <property type="component" value="Unassembled WGS sequence"/>
</dbReference>
<dbReference type="EMBL" id="JBHSIV010000007">
    <property type="protein sequence ID" value="MFC5062303.1"/>
    <property type="molecule type" value="Genomic_DNA"/>
</dbReference>
<dbReference type="Pfam" id="PF02595">
    <property type="entry name" value="Gly_kinase"/>
    <property type="match status" value="2"/>
</dbReference>
<dbReference type="InterPro" id="IPR018197">
    <property type="entry name" value="Glycerate_kinase_RE-like"/>
</dbReference>
<feature type="region of interest" description="Disordered" evidence="1">
    <location>
        <begin position="152"/>
        <end position="191"/>
    </location>
</feature>
<comment type="caution">
    <text evidence="2">The sequence shown here is derived from an EMBL/GenBank/DDBJ whole genome shotgun (WGS) entry which is preliminary data.</text>
</comment>
<feature type="compositionally biased region" description="Pro residues" evidence="1">
    <location>
        <begin position="167"/>
        <end position="182"/>
    </location>
</feature>
<dbReference type="PANTHER" id="PTHR21599">
    <property type="entry name" value="GLYCERATE KINASE"/>
    <property type="match status" value="1"/>
</dbReference>
<accession>A0ABV9YHJ0</accession>
<organism evidence="2 3">
    <name type="scientific">Actinomycetospora atypica</name>
    <dbReference type="NCBI Taxonomy" id="1290095"/>
    <lineage>
        <taxon>Bacteria</taxon>
        <taxon>Bacillati</taxon>
        <taxon>Actinomycetota</taxon>
        <taxon>Actinomycetes</taxon>
        <taxon>Pseudonocardiales</taxon>
        <taxon>Pseudonocardiaceae</taxon>
        <taxon>Actinomycetospora</taxon>
    </lineage>
</organism>
<keyword evidence="2" id="KW-0808">Transferase</keyword>
<evidence type="ECO:0000313" key="3">
    <source>
        <dbReference type="Proteomes" id="UP001595947"/>
    </source>
</evidence>
<keyword evidence="2" id="KW-0418">Kinase</keyword>
<proteinExistence type="predicted"/>
<keyword evidence="3" id="KW-1185">Reference proteome</keyword>
<evidence type="ECO:0000313" key="2">
    <source>
        <dbReference type="EMBL" id="MFC5062303.1"/>
    </source>
</evidence>
<dbReference type="Gene3D" id="3.40.50.10350">
    <property type="entry name" value="Glycerate kinase, domain 1"/>
    <property type="match status" value="1"/>
</dbReference>
<protein>
    <submittedName>
        <fullName evidence="2">Glycerate kinase</fullName>
    </submittedName>
</protein>
<dbReference type="InterPro" id="IPR004381">
    <property type="entry name" value="Glycerate_kinase"/>
</dbReference>
<dbReference type="InterPro" id="IPR036129">
    <property type="entry name" value="Glycerate_kinase_sf"/>
</dbReference>
<gene>
    <name evidence="2" type="ORF">ACFPBZ_08810</name>
</gene>
<dbReference type="RefSeq" id="WP_378035655.1">
    <property type="nucleotide sequence ID" value="NZ_JBHSIV010000007.1"/>
</dbReference>
<sequence>MRVLIAPDAFRGTLTGDQAATAIAEGWTRGAAADELERAPVGDAARTLETADEPDLPDLVVTGEGSLEFRSLRDTAVAALAAAAMSRSVPCVVLAGQVHVGPRVAFESGIHGAYAAAADAGSVEASIADPAGTLTVLAEGIAYHWGGRRGRADDAVAGATTPRPRPESLPGPEPLVPGPRPAGPDEADPPL</sequence>
<evidence type="ECO:0000256" key="1">
    <source>
        <dbReference type="SAM" id="MobiDB-lite"/>
    </source>
</evidence>
<reference evidence="3" key="1">
    <citation type="journal article" date="2019" name="Int. J. Syst. Evol. Microbiol.">
        <title>The Global Catalogue of Microorganisms (GCM) 10K type strain sequencing project: providing services to taxonomists for standard genome sequencing and annotation.</title>
        <authorList>
            <consortium name="The Broad Institute Genomics Platform"/>
            <consortium name="The Broad Institute Genome Sequencing Center for Infectious Disease"/>
            <person name="Wu L."/>
            <person name="Ma J."/>
        </authorList>
    </citation>
    <scope>NUCLEOTIDE SEQUENCE [LARGE SCALE GENOMIC DNA]</scope>
    <source>
        <strain evidence="3">CGMCC 4.7093</strain>
    </source>
</reference>